<dbReference type="AlphaFoldDB" id="A0A8S1P6Y3"/>
<sequence length="52" mass="6311">MIDRYILQQEILKKGQEEYLNKQLIEAQVKAEIVEKIKQQKREKMCQAIDYN</sequence>
<dbReference type="Proteomes" id="UP000692954">
    <property type="component" value="Unassembled WGS sequence"/>
</dbReference>
<organism evidence="1 2">
    <name type="scientific">Paramecium sonneborni</name>
    <dbReference type="NCBI Taxonomy" id="65129"/>
    <lineage>
        <taxon>Eukaryota</taxon>
        <taxon>Sar</taxon>
        <taxon>Alveolata</taxon>
        <taxon>Ciliophora</taxon>
        <taxon>Intramacronucleata</taxon>
        <taxon>Oligohymenophorea</taxon>
        <taxon>Peniculida</taxon>
        <taxon>Parameciidae</taxon>
        <taxon>Paramecium</taxon>
    </lineage>
</organism>
<keyword evidence="2" id="KW-1185">Reference proteome</keyword>
<protein>
    <submittedName>
        <fullName evidence="1">Uncharacterized protein</fullName>
    </submittedName>
</protein>
<reference evidence="1" key="1">
    <citation type="submission" date="2021-01" db="EMBL/GenBank/DDBJ databases">
        <authorList>
            <consortium name="Genoscope - CEA"/>
            <person name="William W."/>
        </authorList>
    </citation>
    <scope>NUCLEOTIDE SEQUENCE</scope>
</reference>
<dbReference type="EMBL" id="CAJJDN010000071">
    <property type="protein sequence ID" value="CAD8098877.1"/>
    <property type="molecule type" value="Genomic_DNA"/>
</dbReference>
<accession>A0A8S1P6Y3</accession>
<evidence type="ECO:0000313" key="1">
    <source>
        <dbReference type="EMBL" id="CAD8098877.1"/>
    </source>
</evidence>
<name>A0A8S1P6Y3_9CILI</name>
<proteinExistence type="predicted"/>
<evidence type="ECO:0000313" key="2">
    <source>
        <dbReference type="Proteomes" id="UP000692954"/>
    </source>
</evidence>
<comment type="caution">
    <text evidence="1">The sequence shown here is derived from an EMBL/GenBank/DDBJ whole genome shotgun (WGS) entry which is preliminary data.</text>
</comment>
<gene>
    <name evidence="1" type="ORF">PSON_ATCC_30995.1.T0710029</name>
</gene>